<feature type="compositionally biased region" description="Acidic residues" evidence="4">
    <location>
        <begin position="596"/>
        <end position="606"/>
    </location>
</feature>
<comment type="caution">
    <text evidence="5">The sequence shown here is derived from an EMBL/GenBank/DDBJ whole genome shotgun (WGS) entry which is preliminary data.</text>
</comment>
<feature type="compositionally biased region" description="Basic and acidic residues" evidence="4">
    <location>
        <begin position="52"/>
        <end position="69"/>
    </location>
</feature>
<feature type="compositionally biased region" description="Acidic residues" evidence="4">
    <location>
        <begin position="70"/>
        <end position="88"/>
    </location>
</feature>
<evidence type="ECO:0000256" key="2">
    <source>
        <dbReference type="ARBA" id="ARBA00022553"/>
    </source>
</evidence>
<evidence type="ECO:0000256" key="1">
    <source>
        <dbReference type="ARBA" id="ARBA00004604"/>
    </source>
</evidence>
<comment type="subcellular location">
    <subcellularLocation>
        <location evidence="1">Nucleus</location>
        <location evidence="1">Nucleolus</location>
    </subcellularLocation>
</comment>
<name>A0AA40K2J6_9PEZI</name>
<feature type="compositionally biased region" description="Acidic residues" evidence="4">
    <location>
        <begin position="164"/>
        <end position="177"/>
    </location>
</feature>
<feature type="region of interest" description="Disordered" evidence="4">
    <location>
        <begin position="371"/>
        <end position="487"/>
    </location>
</feature>
<feature type="compositionally biased region" description="Acidic residues" evidence="4">
    <location>
        <begin position="192"/>
        <end position="221"/>
    </location>
</feature>
<keyword evidence="2" id="KW-0597">Phosphoprotein</keyword>
<feature type="compositionally biased region" description="Low complexity" evidence="4">
    <location>
        <begin position="659"/>
        <end position="670"/>
    </location>
</feature>
<dbReference type="AlphaFoldDB" id="A0AA40K2J6"/>
<feature type="compositionally biased region" description="Basic and acidic residues" evidence="4">
    <location>
        <begin position="462"/>
        <end position="481"/>
    </location>
</feature>
<feature type="region of interest" description="Disordered" evidence="4">
    <location>
        <begin position="688"/>
        <end position="718"/>
    </location>
</feature>
<accession>A0AA40K2J6</accession>
<gene>
    <name evidence="5" type="ORF">B0T18DRAFT_490081</name>
</gene>
<feature type="region of interest" description="Disordered" evidence="4">
    <location>
        <begin position="504"/>
        <end position="547"/>
    </location>
</feature>
<feature type="compositionally biased region" description="Basic and acidic residues" evidence="4">
    <location>
        <begin position="435"/>
        <end position="450"/>
    </location>
</feature>
<feature type="region of interest" description="Disordered" evidence="4">
    <location>
        <begin position="747"/>
        <end position="785"/>
    </location>
</feature>
<dbReference type="GO" id="GO:0032040">
    <property type="term" value="C:small-subunit processome"/>
    <property type="evidence" value="ECO:0007669"/>
    <property type="project" value="InterPro"/>
</dbReference>
<reference evidence="5" key="1">
    <citation type="submission" date="2023-06" db="EMBL/GenBank/DDBJ databases">
        <title>Genome-scale phylogeny and comparative genomics of the fungal order Sordariales.</title>
        <authorList>
            <consortium name="Lawrence Berkeley National Laboratory"/>
            <person name="Hensen N."/>
            <person name="Bonometti L."/>
            <person name="Westerberg I."/>
            <person name="Brannstrom I.O."/>
            <person name="Guillou S."/>
            <person name="Cros-Aarteil S."/>
            <person name="Calhoun S."/>
            <person name="Haridas S."/>
            <person name="Kuo A."/>
            <person name="Mondo S."/>
            <person name="Pangilinan J."/>
            <person name="Riley R."/>
            <person name="LaButti K."/>
            <person name="Andreopoulos B."/>
            <person name="Lipzen A."/>
            <person name="Chen C."/>
            <person name="Yanf M."/>
            <person name="Daum C."/>
            <person name="Ng V."/>
            <person name="Clum A."/>
            <person name="Steindorff A."/>
            <person name="Ohm R."/>
            <person name="Martin F."/>
            <person name="Silar P."/>
            <person name="Natvig D."/>
            <person name="Lalanne C."/>
            <person name="Gautier V."/>
            <person name="Ament-velasquez S.L."/>
            <person name="Kruys A."/>
            <person name="Hutchinson M.I."/>
            <person name="Powell A.J."/>
            <person name="Barry K."/>
            <person name="Miller A.N."/>
            <person name="Grigoriev I.V."/>
            <person name="Debuchy R."/>
            <person name="Gladieux P."/>
            <person name="Thoren M.H."/>
            <person name="Johannesson H."/>
        </authorList>
    </citation>
    <scope>NUCLEOTIDE SEQUENCE</scope>
    <source>
        <strain evidence="5">SMH3187-1</strain>
    </source>
</reference>
<feature type="compositionally biased region" description="Acidic residues" evidence="4">
    <location>
        <begin position="123"/>
        <end position="138"/>
    </location>
</feature>
<feature type="compositionally biased region" description="Basic and acidic residues" evidence="4">
    <location>
        <begin position="506"/>
        <end position="517"/>
    </location>
</feature>
<keyword evidence="6" id="KW-1185">Reference proteome</keyword>
<feature type="compositionally biased region" description="Basic and acidic residues" evidence="4">
    <location>
        <begin position="399"/>
        <end position="417"/>
    </location>
</feature>
<dbReference type="GO" id="GO:0006364">
    <property type="term" value="P:rRNA processing"/>
    <property type="evidence" value="ECO:0007669"/>
    <property type="project" value="InterPro"/>
</dbReference>
<dbReference type="Proteomes" id="UP001172155">
    <property type="component" value="Unassembled WGS sequence"/>
</dbReference>
<protein>
    <submittedName>
        <fullName evidence="5">Utp14 protein-domain-containing protein</fullName>
    </submittedName>
</protein>
<feature type="compositionally biased region" description="Gly residues" evidence="4">
    <location>
        <begin position="767"/>
        <end position="776"/>
    </location>
</feature>
<evidence type="ECO:0000256" key="4">
    <source>
        <dbReference type="SAM" id="MobiDB-lite"/>
    </source>
</evidence>
<dbReference type="PANTHER" id="PTHR14150">
    <property type="entry name" value="U3 SMALL NUCLEOLAR RNA-ASSOCIATED PROTEIN 14"/>
    <property type="match status" value="1"/>
</dbReference>
<sequence length="877" mass="97995">MPGRQSHGRALLPTSGPKKVRGPSSRARSSRALEAFSIAENEVPARRPKGVRTRDLEEQPERASKRQHDEDDDDEDGGDDEGDDDEADEPRKKKARRGGDGDEFAGFSGSEDEEEWHVGVVSGDEDSDIDSDEAFGESDNEKFEGFAFSGSGSKKKGKKKKGEEEEEEEEESDDESLGSDAIDLATALDQWSEGEEEEGEDGEEEEDEESEEESDNDDEEDPAKLDALQSMIAGFAGEEEDGEEESGPKQKAKLSLADLGLAGVKDPHIKKSLKLMSKEEKTKPGARKKLDVPLAKRQQDKVLRSAAYEKTSETLDRWIDTVKSNRRADHLFFPLAQNAHDRGLDGGELMPITTKTSGTELEQTILAIMEESGLGPRAKPEDKEDGDAKPGLSQEEQMELTRQRRREREEHSRETVRAKRIKKIKSRAYRRVHRKELAREAQNEHDEKVATGEIDSEDEREAQDRRRALERVGTRHRESKWAKLGKKGGRAVWDENFRSGLTEMAQRQDELRKRVEGRTGGSDDEDDDDDDMSDASGDSDVNDKRRLLEQLERANEYEAEAPKKGLMAMKFMQRGEAEIKKANDELVAQLRRELGSDAEEEEEEEMDIGRRQYGMGKTAKNPFLTASAAKKLAEDEETTKTTSKPNGAKSSAPVRERSPSPAAPAAGGWSRSEKKVKVKIGAGELDLTNSLPALAVRKPSKPKTQQDSTKEADSDDEDALHLPMAIRDQEMIKAAFGGEDVSADFEKEKAEVEKDDDDKEVDNTLPGWGGWVGEGISGREKRRHQGRFVTKVEGIKKTDRKDYKLKSVIISEKRIKKNDKYLATQLPFPFESQQQYEGSLRLPVGPEWSTKETFQGATKPRVIVKQGIIAPMSKPMV</sequence>
<feature type="compositionally biased region" description="Basic and acidic residues" evidence="4">
    <location>
        <begin position="378"/>
        <end position="388"/>
    </location>
</feature>
<evidence type="ECO:0000313" key="6">
    <source>
        <dbReference type="Proteomes" id="UP001172155"/>
    </source>
</evidence>
<evidence type="ECO:0000256" key="3">
    <source>
        <dbReference type="ARBA" id="ARBA00023242"/>
    </source>
</evidence>
<keyword evidence="3" id="KW-0539">Nucleus</keyword>
<dbReference type="Pfam" id="PF04615">
    <property type="entry name" value="Utp14"/>
    <property type="match status" value="1"/>
</dbReference>
<organism evidence="5 6">
    <name type="scientific">Schizothecium vesticola</name>
    <dbReference type="NCBI Taxonomy" id="314040"/>
    <lineage>
        <taxon>Eukaryota</taxon>
        <taxon>Fungi</taxon>
        <taxon>Dikarya</taxon>
        <taxon>Ascomycota</taxon>
        <taxon>Pezizomycotina</taxon>
        <taxon>Sordariomycetes</taxon>
        <taxon>Sordariomycetidae</taxon>
        <taxon>Sordariales</taxon>
        <taxon>Schizotheciaceae</taxon>
        <taxon>Schizothecium</taxon>
    </lineage>
</organism>
<feature type="region of interest" description="Disordered" evidence="4">
    <location>
        <begin position="591"/>
        <end position="675"/>
    </location>
</feature>
<dbReference type="InterPro" id="IPR006709">
    <property type="entry name" value="SSU_processome_Utp14"/>
</dbReference>
<feature type="compositionally biased region" description="Basic residues" evidence="4">
    <location>
        <begin position="418"/>
        <end position="434"/>
    </location>
</feature>
<proteinExistence type="predicted"/>
<feature type="compositionally biased region" description="Polar residues" evidence="4">
    <location>
        <begin position="640"/>
        <end position="649"/>
    </location>
</feature>
<feature type="compositionally biased region" description="Acidic residues" evidence="4">
    <location>
        <begin position="522"/>
        <end position="533"/>
    </location>
</feature>
<evidence type="ECO:0000313" key="5">
    <source>
        <dbReference type="EMBL" id="KAK0743312.1"/>
    </source>
</evidence>
<feature type="region of interest" description="Disordered" evidence="4">
    <location>
        <begin position="1"/>
        <end position="251"/>
    </location>
</feature>
<dbReference type="EMBL" id="JAUKUD010000005">
    <property type="protein sequence ID" value="KAK0743312.1"/>
    <property type="molecule type" value="Genomic_DNA"/>
</dbReference>
<dbReference type="PANTHER" id="PTHR14150:SF12">
    <property type="entry name" value="U3 SMALL NUCLEOLAR RNA-ASSOCIATED PROTEIN 14 HOMOLOG A"/>
    <property type="match status" value="1"/>
</dbReference>